<dbReference type="PANTHER" id="PTHR44688">
    <property type="entry name" value="DNA-BINDING TRANSCRIPTIONAL ACTIVATOR DEVR_DOSR"/>
    <property type="match status" value="1"/>
</dbReference>
<keyword evidence="6" id="KW-1185">Reference proteome</keyword>
<keyword evidence="2" id="KW-0238">DNA-binding</keyword>
<evidence type="ECO:0000256" key="2">
    <source>
        <dbReference type="ARBA" id="ARBA00023125"/>
    </source>
</evidence>
<dbReference type="PROSITE" id="PS00622">
    <property type="entry name" value="HTH_LUXR_1"/>
    <property type="match status" value="1"/>
</dbReference>
<evidence type="ECO:0000313" key="6">
    <source>
        <dbReference type="Proteomes" id="UP000199409"/>
    </source>
</evidence>
<dbReference type="RefSeq" id="WP_092350397.1">
    <property type="nucleotide sequence ID" value="NZ_FNQN01000011.1"/>
</dbReference>
<keyword evidence="3" id="KW-0804">Transcription</keyword>
<dbReference type="InterPro" id="IPR016032">
    <property type="entry name" value="Sig_transdc_resp-reg_C-effctor"/>
</dbReference>
<dbReference type="SMART" id="SM00421">
    <property type="entry name" value="HTH_LUXR"/>
    <property type="match status" value="1"/>
</dbReference>
<dbReference type="Gene3D" id="3.30.450.20">
    <property type="entry name" value="PAS domain"/>
    <property type="match status" value="1"/>
</dbReference>
<dbReference type="InterPro" id="IPR000014">
    <property type="entry name" value="PAS"/>
</dbReference>
<dbReference type="Pfam" id="PF00196">
    <property type="entry name" value="GerE"/>
    <property type="match status" value="1"/>
</dbReference>
<accession>A0A1H4DQU7</accession>
<dbReference type="InterPro" id="IPR035965">
    <property type="entry name" value="PAS-like_dom_sf"/>
</dbReference>
<gene>
    <name evidence="5" type="ORF">SAMN05660420_03052</name>
</gene>
<sequence length="446" mass="50775">MSDKLLDQLNAHLETFLQLWTQQMSDAGYLAHTTAKRDDCIESFNGVIESIRKMVPAAEIPTFAPLMRRAQDGACYMLQTAKNHRHRGITAGMFLGCFKTLIHSLEDIVLTLGLKDGEKLEAVLRIRRVCDVLETTFISDWEQSSDHDMTERLQGVNRQLTLKKNRYENIYRSTSDLVILTDDQGLVIEVNPETEKYVSAELLHGKPLCQFLRIDCQDMGQMLTKFTAGESHEVSSLDNQHVFSLRIVPLSRVSLAAQEYMLILSDITLLVNHRQELEQRVAERTADLSHSQNLLQQEKAQTDEMNVTLRNVMKSIESERRDLEQKISCRISTHLLPALEKIRHETAHTNRSSFLDLIQEQLISLTSGFDSELDAGMLKLSKTEIRICNFIQAGCSSKEISEAMNLAFDTVRTHRKNIRTKLGLKGKDVNLHLFLASRNCPPPEKI</sequence>
<dbReference type="EMBL" id="FNQN01000011">
    <property type="protein sequence ID" value="SEA74898.1"/>
    <property type="molecule type" value="Genomic_DNA"/>
</dbReference>
<proteinExistence type="predicted"/>
<dbReference type="AlphaFoldDB" id="A0A1H4DQU7"/>
<dbReference type="SMART" id="SM00091">
    <property type="entry name" value="PAS"/>
    <property type="match status" value="1"/>
</dbReference>
<evidence type="ECO:0000256" key="3">
    <source>
        <dbReference type="ARBA" id="ARBA00023163"/>
    </source>
</evidence>
<dbReference type="GO" id="GO:0006355">
    <property type="term" value="P:regulation of DNA-templated transcription"/>
    <property type="evidence" value="ECO:0007669"/>
    <property type="project" value="InterPro"/>
</dbReference>
<dbReference type="InterPro" id="IPR036388">
    <property type="entry name" value="WH-like_DNA-bd_sf"/>
</dbReference>
<name>A0A1H4DQU7_9BACT</name>
<dbReference type="GO" id="GO:0003677">
    <property type="term" value="F:DNA binding"/>
    <property type="evidence" value="ECO:0007669"/>
    <property type="project" value="UniProtKB-KW"/>
</dbReference>
<dbReference type="InterPro" id="IPR000792">
    <property type="entry name" value="Tscrpt_reg_LuxR_C"/>
</dbReference>
<dbReference type="Gene3D" id="1.10.10.10">
    <property type="entry name" value="Winged helix-like DNA-binding domain superfamily/Winged helix DNA-binding domain"/>
    <property type="match status" value="1"/>
</dbReference>
<dbReference type="Proteomes" id="UP000199409">
    <property type="component" value="Unassembled WGS sequence"/>
</dbReference>
<evidence type="ECO:0000256" key="1">
    <source>
        <dbReference type="ARBA" id="ARBA00023015"/>
    </source>
</evidence>
<dbReference type="PRINTS" id="PR00038">
    <property type="entry name" value="HTHLUXR"/>
</dbReference>
<dbReference type="STRING" id="37625.SAMN05660420_03052"/>
<protein>
    <submittedName>
        <fullName evidence="5">Regulatory protein, luxR family</fullName>
    </submittedName>
</protein>
<keyword evidence="1" id="KW-0805">Transcription regulation</keyword>
<dbReference type="PROSITE" id="PS50043">
    <property type="entry name" value="HTH_LUXR_2"/>
    <property type="match status" value="1"/>
</dbReference>
<dbReference type="OrthoDB" id="9797341at2"/>
<reference evidence="5 6" key="1">
    <citation type="submission" date="2016-10" db="EMBL/GenBank/DDBJ databases">
        <authorList>
            <person name="de Groot N.N."/>
        </authorList>
    </citation>
    <scope>NUCLEOTIDE SEQUENCE [LARGE SCALE GENOMIC DNA]</scope>
    <source>
        <strain evidence="5 6">DSM 7343</strain>
    </source>
</reference>
<feature type="domain" description="HTH luxR-type" evidence="4">
    <location>
        <begin position="373"/>
        <end position="438"/>
    </location>
</feature>
<dbReference type="SUPFAM" id="SSF55785">
    <property type="entry name" value="PYP-like sensor domain (PAS domain)"/>
    <property type="match status" value="1"/>
</dbReference>
<dbReference type="SUPFAM" id="SSF46894">
    <property type="entry name" value="C-terminal effector domain of the bipartite response regulators"/>
    <property type="match status" value="1"/>
</dbReference>
<evidence type="ECO:0000313" key="5">
    <source>
        <dbReference type="EMBL" id="SEA74898.1"/>
    </source>
</evidence>
<evidence type="ECO:0000259" key="4">
    <source>
        <dbReference type="PROSITE" id="PS50043"/>
    </source>
</evidence>
<dbReference type="PANTHER" id="PTHR44688:SF16">
    <property type="entry name" value="DNA-BINDING TRANSCRIPTIONAL ACTIVATOR DEVR_DOSR"/>
    <property type="match status" value="1"/>
</dbReference>
<organism evidence="5 6">
    <name type="scientific">Desulfuromusa kysingii</name>
    <dbReference type="NCBI Taxonomy" id="37625"/>
    <lineage>
        <taxon>Bacteria</taxon>
        <taxon>Pseudomonadati</taxon>
        <taxon>Thermodesulfobacteriota</taxon>
        <taxon>Desulfuromonadia</taxon>
        <taxon>Desulfuromonadales</taxon>
        <taxon>Geopsychrobacteraceae</taxon>
        <taxon>Desulfuromusa</taxon>
    </lineage>
</organism>